<feature type="transmembrane region" description="Helical" evidence="1">
    <location>
        <begin position="55"/>
        <end position="77"/>
    </location>
</feature>
<name>A0A926F9V7_9BACT</name>
<protein>
    <recommendedName>
        <fullName evidence="4">Yip1 domain-containing protein</fullName>
    </recommendedName>
</protein>
<evidence type="ECO:0008006" key="4">
    <source>
        <dbReference type="Google" id="ProtNLM"/>
    </source>
</evidence>
<keyword evidence="1" id="KW-0812">Transmembrane</keyword>
<dbReference type="EMBL" id="JACRTF010000001">
    <property type="protein sequence ID" value="MBC8594742.1"/>
    <property type="molecule type" value="Genomic_DNA"/>
</dbReference>
<evidence type="ECO:0000256" key="1">
    <source>
        <dbReference type="SAM" id="Phobius"/>
    </source>
</evidence>
<feature type="transmembrane region" description="Helical" evidence="1">
    <location>
        <begin position="89"/>
        <end position="110"/>
    </location>
</feature>
<evidence type="ECO:0000313" key="3">
    <source>
        <dbReference type="Proteomes" id="UP000651085"/>
    </source>
</evidence>
<dbReference type="RefSeq" id="WP_262435832.1">
    <property type="nucleotide sequence ID" value="NZ_JACRTF010000001.1"/>
</dbReference>
<comment type="caution">
    <text evidence="2">The sequence shown here is derived from an EMBL/GenBank/DDBJ whole genome shotgun (WGS) entry which is preliminary data.</text>
</comment>
<proteinExistence type="predicted"/>
<gene>
    <name evidence="2" type="ORF">H8744_16150</name>
</gene>
<keyword evidence="1" id="KW-1133">Transmembrane helix</keyword>
<keyword evidence="1" id="KW-0472">Membrane</keyword>
<evidence type="ECO:0000313" key="2">
    <source>
        <dbReference type="EMBL" id="MBC8594742.1"/>
    </source>
</evidence>
<organism evidence="2 3">
    <name type="scientific">Jilunia laotingensis</name>
    <dbReference type="NCBI Taxonomy" id="2763675"/>
    <lineage>
        <taxon>Bacteria</taxon>
        <taxon>Pseudomonadati</taxon>
        <taxon>Bacteroidota</taxon>
        <taxon>Bacteroidia</taxon>
        <taxon>Bacteroidales</taxon>
        <taxon>Bacteroidaceae</taxon>
        <taxon>Jilunia</taxon>
    </lineage>
</organism>
<sequence>MKKQTLNVILNPFIRIAGMKALTWGALGLMASTLLSWASGYHYHGLLHFGPAPNPAWWCYLTEHLIVWLVPSMLFYLGGIIFSHSKIRLVDVLGTVLFAQIPMIVMNLIYCLPPMRVLEQITPETAPAQLLSTPDFHIAILLSMVCLPFLIITLIWMVLALKVSCNLKKAGLWIVGFVGIIGGDIICRWLIGQLY</sequence>
<feature type="transmembrane region" description="Helical" evidence="1">
    <location>
        <begin position="21"/>
        <end position="43"/>
    </location>
</feature>
<accession>A0A926F9V7</accession>
<keyword evidence="3" id="KW-1185">Reference proteome</keyword>
<dbReference type="Proteomes" id="UP000651085">
    <property type="component" value="Unassembled WGS sequence"/>
</dbReference>
<dbReference type="AlphaFoldDB" id="A0A926F9V7"/>
<feature type="transmembrane region" description="Helical" evidence="1">
    <location>
        <begin position="171"/>
        <end position="191"/>
    </location>
</feature>
<feature type="transmembrane region" description="Helical" evidence="1">
    <location>
        <begin position="136"/>
        <end position="159"/>
    </location>
</feature>
<reference evidence="2" key="1">
    <citation type="submission" date="2020-08" db="EMBL/GenBank/DDBJ databases">
        <title>Genome public.</title>
        <authorList>
            <person name="Liu C."/>
            <person name="Sun Q."/>
        </authorList>
    </citation>
    <scope>NUCLEOTIDE SEQUENCE</scope>
    <source>
        <strain evidence="2">N12</strain>
    </source>
</reference>